<evidence type="ECO:0000313" key="2">
    <source>
        <dbReference type="EnsemblProtists" id="Phyra94906"/>
    </source>
</evidence>
<organism evidence="2 3">
    <name type="scientific">Phytophthora ramorum</name>
    <name type="common">Sudden oak death agent</name>
    <dbReference type="NCBI Taxonomy" id="164328"/>
    <lineage>
        <taxon>Eukaryota</taxon>
        <taxon>Sar</taxon>
        <taxon>Stramenopiles</taxon>
        <taxon>Oomycota</taxon>
        <taxon>Peronosporomycetes</taxon>
        <taxon>Peronosporales</taxon>
        <taxon>Peronosporaceae</taxon>
        <taxon>Phytophthora</taxon>
    </lineage>
</organism>
<dbReference type="PROSITE" id="PS50222">
    <property type="entry name" value="EF_HAND_2"/>
    <property type="match status" value="1"/>
</dbReference>
<dbReference type="InterPro" id="IPR002048">
    <property type="entry name" value="EF_hand_dom"/>
</dbReference>
<proteinExistence type="predicted"/>
<dbReference type="Gene3D" id="1.10.238.10">
    <property type="entry name" value="EF-hand"/>
    <property type="match status" value="1"/>
</dbReference>
<protein>
    <recommendedName>
        <fullName evidence="1">EF-hand domain-containing protein</fullName>
    </recommendedName>
</protein>
<evidence type="ECO:0000313" key="3">
    <source>
        <dbReference type="Proteomes" id="UP000005238"/>
    </source>
</evidence>
<dbReference type="HOGENOM" id="CLU_017251_0_0_1"/>
<dbReference type="InterPro" id="IPR011992">
    <property type="entry name" value="EF-hand-dom_pair"/>
</dbReference>
<dbReference type="Proteomes" id="UP000005238">
    <property type="component" value="Unassembled WGS sequence"/>
</dbReference>
<dbReference type="GO" id="GO:0005634">
    <property type="term" value="C:nucleus"/>
    <property type="evidence" value="ECO:0000318"/>
    <property type="project" value="GO_Central"/>
</dbReference>
<dbReference type="GO" id="GO:0005814">
    <property type="term" value="C:centriole"/>
    <property type="evidence" value="ECO:0000318"/>
    <property type="project" value="GO_Central"/>
</dbReference>
<reference evidence="2" key="2">
    <citation type="submission" date="2015-06" db="UniProtKB">
        <authorList>
            <consortium name="EnsemblProtists"/>
        </authorList>
    </citation>
    <scope>IDENTIFICATION</scope>
    <source>
        <strain evidence="2">Pr102</strain>
    </source>
</reference>
<dbReference type="GO" id="GO:0000226">
    <property type="term" value="P:microtubule cytoskeleton organization"/>
    <property type="evidence" value="ECO:0000318"/>
    <property type="project" value="GO_Central"/>
</dbReference>
<dbReference type="VEuPathDB" id="FungiDB:KRP22_14827"/>
<dbReference type="VEuPathDB" id="FungiDB:KRP23_8088"/>
<dbReference type="AlphaFoldDB" id="H3HC82"/>
<dbReference type="EnsemblProtists" id="Phyra94906">
    <property type="protein sequence ID" value="Phyra94906"/>
    <property type="gene ID" value="Phyra94906"/>
</dbReference>
<evidence type="ECO:0000259" key="1">
    <source>
        <dbReference type="PROSITE" id="PS50222"/>
    </source>
</evidence>
<sequence>MEEEALAANEAAILERRDEIRSTFRFGFDAPDAVRLEWRLSPLGEAKCRKIWTLFDADEDERWTHEEFLEYMAALQCSSDSVELRAFEESSEVWGMYMSDMCELDEEGRLTFQGFVMYREQIEDEQPLTRDLASLGISLEWEELERVEMMKQLFDAYVDDPTGSVTAKAAQYLLAESGFVLTGDETAEIIGKRYELARCLRFIHQLKRTLRLFGYRQKSALRFTNEGHARTATGLLSASCLLSRTPGGDRGDYMVKVDVGHKFSTTATVHLTYNSDADSAATLHELKYLERGAECFMYIDFACRSGTKVVRLVILFTGEMDLYHVMQSLGLPSSMQFDHLLQRFSLRWLCSHSLEALLVAKNLNLGSHWSCRTQMDLRLNRQAWAQIISQVAYQLEADLAHEREDAEYIAQVKAEREQKKKKSVVLNQRQTPGGLAGEWKAKGDSLRAEFADTSYAMAAPEEKSTEYLLLEFYDLCARHLQGVRVVRAEAGTSGVTCILEGWNIFSLLPRIHQGHLMKKASLVRSGTFTSWQPHSSRSTSSGMGH</sequence>
<feature type="domain" description="EF-hand" evidence="1">
    <location>
        <begin position="43"/>
        <end position="78"/>
    </location>
</feature>
<name>H3HC82_PHYRM</name>
<dbReference type="SUPFAM" id="SSF47473">
    <property type="entry name" value="EF-hand"/>
    <property type="match status" value="1"/>
</dbReference>
<dbReference type="GO" id="GO:0005509">
    <property type="term" value="F:calcium ion binding"/>
    <property type="evidence" value="ECO:0000318"/>
    <property type="project" value="GO_Central"/>
</dbReference>
<keyword evidence="3" id="KW-1185">Reference proteome</keyword>
<reference evidence="3" key="1">
    <citation type="journal article" date="2006" name="Science">
        <title>Phytophthora genome sequences uncover evolutionary origins and mechanisms of pathogenesis.</title>
        <authorList>
            <person name="Tyler B.M."/>
            <person name="Tripathy S."/>
            <person name="Zhang X."/>
            <person name="Dehal P."/>
            <person name="Jiang R.H."/>
            <person name="Aerts A."/>
            <person name="Arredondo F.D."/>
            <person name="Baxter L."/>
            <person name="Bensasson D."/>
            <person name="Beynon J.L."/>
            <person name="Chapman J."/>
            <person name="Damasceno C.M."/>
            <person name="Dorrance A.E."/>
            <person name="Dou D."/>
            <person name="Dickerman A.W."/>
            <person name="Dubchak I.L."/>
            <person name="Garbelotto M."/>
            <person name="Gijzen M."/>
            <person name="Gordon S.G."/>
            <person name="Govers F."/>
            <person name="Grunwald N.J."/>
            <person name="Huang W."/>
            <person name="Ivors K.L."/>
            <person name="Jones R.W."/>
            <person name="Kamoun S."/>
            <person name="Krampis K."/>
            <person name="Lamour K.H."/>
            <person name="Lee M.K."/>
            <person name="McDonald W.H."/>
            <person name="Medina M."/>
            <person name="Meijer H.J."/>
            <person name="Nordberg E.K."/>
            <person name="Maclean D.J."/>
            <person name="Ospina-Giraldo M.D."/>
            <person name="Morris P.F."/>
            <person name="Phuntumart V."/>
            <person name="Putnam N.H."/>
            <person name="Rash S."/>
            <person name="Rose J.K."/>
            <person name="Sakihama Y."/>
            <person name="Salamov A.A."/>
            <person name="Savidor A."/>
            <person name="Scheuring C.F."/>
            <person name="Smith B.M."/>
            <person name="Sobral B.W."/>
            <person name="Terry A."/>
            <person name="Torto-Alalibo T.A."/>
            <person name="Win J."/>
            <person name="Xu Z."/>
            <person name="Zhang H."/>
            <person name="Grigoriev I.V."/>
            <person name="Rokhsar D.S."/>
            <person name="Boore J.L."/>
        </authorList>
    </citation>
    <scope>NUCLEOTIDE SEQUENCE [LARGE SCALE GENOMIC DNA]</scope>
    <source>
        <strain evidence="3">Pr102</strain>
    </source>
</reference>
<dbReference type="EMBL" id="DS566023">
    <property type="status" value="NOT_ANNOTATED_CDS"/>
    <property type="molecule type" value="Genomic_DNA"/>
</dbReference>
<accession>H3HC82</accession>
<dbReference type="InParanoid" id="H3HC82"/>
<dbReference type="eggNOG" id="ENOG502SBIT">
    <property type="taxonomic scope" value="Eukaryota"/>
</dbReference>